<dbReference type="InterPro" id="IPR008881">
    <property type="entry name" value="Trigger_fac_ribosome-bd_bac"/>
</dbReference>
<evidence type="ECO:0000313" key="3">
    <source>
        <dbReference type="Proteomes" id="UP000594261"/>
    </source>
</evidence>
<name>A0A7N2MSG4_QUELO</name>
<proteinExistence type="predicted"/>
<dbReference type="GO" id="GO:0015031">
    <property type="term" value="P:protein transport"/>
    <property type="evidence" value="ECO:0007669"/>
    <property type="project" value="InterPro"/>
</dbReference>
<dbReference type="GO" id="GO:0043022">
    <property type="term" value="F:ribosome binding"/>
    <property type="evidence" value="ECO:0007669"/>
    <property type="project" value="TreeGrafter"/>
</dbReference>
<dbReference type="PANTHER" id="PTHR30560">
    <property type="entry name" value="TRIGGER FACTOR CHAPERONE AND PEPTIDYL-PROLYL CIS/TRANS ISOMERASE"/>
    <property type="match status" value="1"/>
</dbReference>
<dbReference type="InterPro" id="IPR036611">
    <property type="entry name" value="Trigger_fac_ribosome-bd_sf"/>
</dbReference>
<dbReference type="Gramene" id="QL10p053319:mrna">
    <property type="protein sequence ID" value="QL10p053319:mrna"/>
    <property type="gene ID" value="QL10p053319"/>
</dbReference>
<dbReference type="GO" id="GO:0044183">
    <property type="term" value="F:protein folding chaperone"/>
    <property type="evidence" value="ECO:0007669"/>
    <property type="project" value="TreeGrafter"/>
</dbReference>
<dbReference type="GO" id="GO:0051083">
    <property type="term" value="P:'de novo' cotranslational protein folding"/>
    <property type="evidence" value="ECO:0007669"/>
    <property type="project" value="TreeGrafter"/>
</dbReference>
<dbReference type="Pfam" id="PF05697">
    <property type="entry name" value="Trigger_N"/>
    <property type="match status" value="1"/>
</dbReference>
<dbReference type="EMBL" id="LRBV02000010">
    <property type="status" value="NOT_ANNOTATED_CDS"/>
    <property type="molecule type" value="Genomic_DNA"/>
</dbReference>
<accession>A0A7N2MSG4</accession>
<evidence type="ECO:0000313" key="2">
    <source>
        <dbReference type="EnsemblPlants" id="QL10p053319:mrna"/>
    </source>
</evidence>
<dbReference type="GO" id="GO:0043335">
    <property type="term" value="P:protein unfolding"/>
    <property type="evidence" value="ECO:0007669"/>
    <property type="project" value="TreeGrafter"/>
</dbReference>
<dbReference type="Gene3D" id="3.30.70.1050">
    <property type="entry name" value="Trigger factor ribosome-binding domain"/>
    <property type="match status" value="1"/>
</dbReference>
<evidence type="ECO:0000259" key="1">
    <source>
        <dbReference type="Pfam" id="PF05697"/>
    </source>
</evidence>
<protein>
    <recommendedName>
        <fullName evidence="1">Trigger factor ribosome-binding bacterial domain-containing protein</fullName>
    </recommendedName>
</protein>
<keyword evidence="3" id="KW-1185">Reference proteome</keyword>
<dbReference type="InterPro" id="IPR005215">
    <property type="entry name" value="Trig_fac"/>
</dbReference>
<dbReference type="EnsemblPlants" id="QL10p053319:mrna">
    <property type="protein sequence ID" value="QL10p053319:mrna"/>
    <property type="gene ID" value="QL10p053319"/>
</dbReference>
<dbReference type="FunCoup" id="A0A7N2MSG4">
    <property type="interactions" value="1925"/>
</dbReference>
<dbReference type="OMA" id="ISCHQES"/>
<dbReference type="PANTHER" id="PTHR30560:SF5">
    <property type="entry name" value="OS09G0515400 PROTEIN"/>
    <property type="match status" value="1"/>
</dbReference>
<feature type="domain" description="Trigger factor ribosome-binding bacterial" evidence="1">
    <location>
        <begin position="202"/>
        <end position="270"/>
    </location>
</feature>
<dbReference type="InParanoid" id="A0A7N2MSG4"/>
<reference evidence="2 3" key="1">
    <citation type="journal article" date="2016" name="G3 (Bethesda)">
        <title>First Draft Assembly and Annotation of the Genome of a California Endemic Oak Quercus lobata Nee (Fagaceae).</title>
        <authorList>
            <person name="Sork V.L."/>
            <person name="Fitz-Gibbon S.T."/>
            <person name="Puiu D."/>
            <person name="Crepeau M."/>
            <person name="Gugger P.F."/>
            <person name="Sherman R."/>
            <person name="Stevens K."/>
            <person name="Langley C.H."/>
            <person name="Pellegrini M."/>
            <person name="Salzberg S.L."/>
        </authorList>
    </citation>
    <scope>NUCLEOTIDE SEQUENCE [LARGE SCALE GENOMIC DNA]</scope>
    <source>
        <strain evidence="2 3">cv. SW786</strain>
    </source>
</reference>
<dbReference type="Proteomes" id="UP000594261">
    <property type="component" value="Chromosome 10"/>
</dbReference>
<reference evidence="2" key="2">
    <citation type="submission" date="2021-01" db="UniProtKB">
        <authorList>
            <consortium name="EnsemblPlants"/>
        </authorList>
    </citation>
    <scope>IDENTIFICATION</scope>
</reference>
<sequence>MEIGIAVNSLFLALNPKITVSHKHKHKHKQAVLNGFTPGSLRFSPHFRYDAPHQMKRRIHKYHPAVCAVISGVKDVGVSSSQFDDFSVAATSTSKGRELKISVEIFGAKTQAIFDNVFDKMVAAAQPIPGFRRVKGGKIFNLMYILSWRSLGYVWMSHCGILDTHHQPQPQPATHDACLMHLTDKGLEKGWLGKISGISSFIPKDILLEVLGPSKVYEQVIKEVINSTIAEYVEKEGLKVSKDLRVEQSFEDLEATFEAGQKFSFDVVIQLQEMN</sequence>
<dbReference type="GO" id="GO:0003755">
    <property type="term" value="F:peptidyl-prolyl cis-trans isomerase activity"/>
    <property type="evidence" value="ECO:0007669"/>
    <property type="project" value="TreeGrafter"/>
</dbReference>
<dbReference type="AlphaFoldDB" id="A0A7N2MSG4"/>
<organism evidence="2 3">
    <name type="scientific">Quercus lobata</name>
    <name type="common">Valley oak</name>
    <dbReference type="NCBI Taxonomy" id="97700"/>
    <lineage>
        <taxon>Eukaryota</taxon>
        <taxon>Viridiplantae</taxon>
        <taxon>Streptophyta</taxon>
        <taxon>Embryophyta</taxon>
        <taxon>Tracheophyta</taxon>
        <taxon>Spermatophyta</taxon>
        <taxon>Magnoliopsida</taxon>
        <taxon>eudicotyledons</taxon>
        <taxon>Gunneridae</taxon>
        <taxon>Pentapetalae</taxon>
        <taxon>rosids</taxon>
        <taxon>fabids</taxon>
        <taxon>Fagales</taxon>
        <taxon>Fagaceae</taxon>
        <taxon>Quercus</taxon>
    </lineage>
</organism>